<dbReference type="Gene3D" id="2.30.40.10">
    <property type="entry name" value="Urease, subunit C, domain 1"/>
    <property type="match status" value="1"/>
</dbReference>
<sequence length="127" mass="13483">KLCEFDLAPFGISGFETALGSLMSLVHDGQLSLVALIAKLTYQPAKILGNKYDGLGILAIGASADVALFDPALEWVVDIKAFASKGKNTPLAGERLKGKVMATISQGKLVYKDESITVKERSSKGVR</sequence>
<organism evidence="2">
    <name type="scientific">marine sediment metagenome</name>
    <dbReference type="NCBI Taxonomy" id="412755"/>
    <lineage>
        <taxon>unclassified sequences</taxon>
        <taxon>metagenomes</taxon>
        <taxon>ecological metagenomes</taxon>
    </lineage>
</organism>
<evidence type="ECO:0000313" key="2">
    <source>
        <dbReference type="EMBL" id="GAH71339.1"/>
    </source>
</evidence>
<dbReference type="GO" id="GO:0005737">
    <property type="term" value="C:cytoplasm"/>
    <property type="evidence" value="ECO:0007669"/>
    <property type="project" value="TreeGrafter"/>
</dbReference>
<dbReference type="GO" id="GO:0006145">
    <property type="term" value="P:purine nucleobase catabolic process"/>
    <property type="evidence" value="ECO:0007669"/>
    <property type="project" value="TreeGrafter"/>
</dbReference>
<gene>
    <name evidence="2" type="ORF">S03H2_41612</name>
</gene>
<dbReference type="AlphaFoldDB" id="X1IZ14"/>
<name>X1IZ14_9ZZZZ</name>
<dbReference type="InterPro" id="IPR011059">
    <property type="entry name" value="Metal-dep_hydrolase_composite"/>
</dbReference>
<dbReference type="InterPro" id="IPR032466">
    <property type="entry name" value="Metal_Hydrolase"/>
</dbReference>
<proteinExistence type="predicted"/>
<dbReference type="EMBL" id="BARU01025853">
    <property type="protein sequence ID" value="GAH71339.1"/>
    <property type="molecule type" value="Genomic_DNA"/>
</dbReference>
<dbReference type="InterPro" id="IPR050138">
    <property type="entry name" value="DHOase/Allantoinase_Hydrolase"/>
</dbReference>
<feature type="domain" description="Amidohydrolase-related" evidence="1">
    <location>
        <begin position="17"/>
        <end position="110"/>
    </location>
</feature>
<dbReference type="Pfam" id="PF01979">
    <property type="entry name" value="Amidohydro_1"/>
    <property type="match status" value="1"/>
</dbReference>
<dbReference type="SUPFAM" id="SSF51338">
    <property type="entry name" value="Composite domain of metallo-dependent hydrolases"/>
    <property type="match status" value="1"/>
</dbReference>
<dbReference type="Gene3D" id="3.20.20.140">
    <property type="entry name" value="Metal-dependent hydrolases"/>
    <property type="match status" value="1"/>
</dbReference>
<dbReference type="GO" id="GO:0004038">
    <property type="term" value="F:allantoinase activity"/>
    <property type="evidence" value="ECO:0007669"/>
    <property type="project" value="TreeGrafter"/>
</dbReference>
<feature type="non-terminal residue" evidence="2">
    <location>
        <position position="1"/>
    </location>
</feature>
<protein>
    <recommendedName>
        <fullName evidence="1">Amidohydrolase-related domain-containing protein</fullName>
    </recommendedName>
</protein>
<dbReference type="InterPro" id="IPR006680">
    <property type="entry name" value="Amidohydro-rel"/>
</dbReference>
<dbReference type="PANTHER" id="PTHR43668:SF2">
    <property type="entry name" value="ALLANTOINASE"/>
    <property type="match status" value="1"/>
</dbReference>
<evidence type="ECO:0000259" key="1">
    <source>
        <dbReference type="Pfam" id="PF01979"/>
    </source>
</evidence>
<reference evidence="2" key="1">
    <citation type="journal article" date="2014" name="Front. Microbiol.">
        <title>High frequency of phylogenetically diverse reductive dehalogenase-homologous genes in deep subseafloor sedimentary metagenomes.</title>
        <authorList>
            <person name="Kawai M."/>
            <person name="Futagami T."/>
            <person name="Toyoda A."/>
            <person name="Takaki Y."/>
            <person name="Nishi S."/>
            <person name="Hori S."/>
            <person name="Arai W."/>
            <person name="Tsubouchi T."/>
            <person name="Morono Y."/>
            <person name="Uchiyama I."/>
            <person name="Ito T."/>
            <person name="Fujiyama A."/>
            <person name="Inagaki F."/>
            <person name="Takami H."/>
        </authorList>
    </citation>
    <scope>NUCLEOTIDE SEQUENCE</scope>
    <source>
        <strain evidence="2">Expedition CK06-06</strain>
    </source>
</reference>
<comment type="caution">
    <text evidence="2">The sequence shown here is derived from an EMBL/GenBank/DDBJ whole genome shotgun (WGS) entry which is preliminary data.</text>
</comment>
<dbReference type="PANTHER" id="PTHR43668">
    <property type="entry name" value="ALLANTOINASE"/>
    <property type="match status" value="1"/>
</dbReference>
<dbReference type="SUPFAM" id="SSF51556">
    <property type="entry name" value="Metallo-dependent hydrolases"/>
    <property type="match status" value="1"/>
</dbReference>
<accession>X1IZ14</accession>